<accession>A0A9D9EDC1</accession>
<name>A0A9D9EDC1_9BACT</name>
<dbReference type="AlphaFoldDB" id="A0A9D9EDC1"/>
<protein>
    <submittedName>
        <fullName evidence="3">Phosphatase PAP2 family protein</fullName>
    </submittedName>
</protein>
<dbReference type="SMART" id="SM00014">
    <property type="entry name" value="acidPPc"/>
    <property type="match status" value="1"/>
</dbReference>
<dbReference type="EMBL" id="JADIMO010000072">
    <property type="protein sequence ID" value="MBO8445192.1"/>
    <property type="molecule type" value="Genomic_DNA"/>
</dbReference>
<sequence>MQYAPAAVMVGMKAAGIKSRSSWGRMLVSDAFSAAIMASLVNGLKYSVREMRPDRSGRNSFPSGHTATAFMTATMFSREYGERSVWYSVGAYSVAATIGLMRIFNDKHWLGDVLAGAGIGILSTEMGYWLADLIFKDKGIRHFPVDGEFSSSYCPSFMGLYLGMNVVLGNRVPGSRRGFSPGSVAGVEGAWFFGPYMGVGSRLTVSGTFFPGQEIAGPVRMNMTSACAGMYFSYPVFPRLLAGGKVMAGYVRSVFPGPSVSDAVPGNSRSVDTFSVGTGISLSFRMRPHLAVRLFADYDMIPFLSGSAFSPVAHCITLGGSADVTF</sequence>
<dbReference type="PANTHER" id="PTHR14969">
    <property type="entry name" value="SPHINGOSINE-1-PHOSPHATE PHOSPHOHYDROLASE"/>
    <property type="match status" value="1"/>
</dbReference>
<proteinExistence type="predicted"/>
<dbReference type="SUPFAM" id="SSF48317">
    <property type="entry name" value="Acid phosphatase/Vanadium-dependent haloperoxidase"/>
    <property type="match status" value="1"/>
</dbReference>
<reference evidence="3" key="2">
    <citation type="journal article" date="2021" name="PeerJ">
        <title>Extensive microbial diversity within the chicken gut microbiome revealed by metagenomics and culture.</title>
        <authorList>
            <person name="Gilroy R."/>
            <person name="Ravi A."/>
            <person name="Getino M."/>
            <person name="Pursley I."/>
            <person name="Horton D.L."/>
            <person name="Alikhan N.F."/>
            <person name="Baker D."/>
            <person name="Gharbi K."/>
            <person name="Hall N."/>
            <person name="Watson M."/>
            <person name="Adriaenssens E.M."/>
            <person name="Foster-Nyarko E."/>
            <person name="Jarju S."/>
            <person name="Secka A."/>
            <person name="Antonio M."/>
            <person name="Oren A."/>
            <person name="Chaudhuri R.R."/>
            <person name="La Ragione R."/>
            <person name="Hildebrand F."/>
            <person name="Pallen M.J."/>
        </authorList>
    </citation>
    <scope>NUCLEOTIDE SEQUENCE</scope>
    <source>
        <strain evidence="3">D5-748</strain>
    </source>
</reference>
<dbReference type="Pfam" id="PF01569">
    <property type="entry name" value="PAP2"/>
    <property type="match status" value="1"/>
</dbReference>
<evidence type="ECO:0000259" key="2">
    <source>
        <dbReference type="SMART" id="SM00014"/>
    </source>
</evidence>
<keyword evidence="1" id="KW-0472">Membrane</keyword>
<dbReference type="CDD" id="cd03394">
    <property type="entry name" value="PAP2_like_5"/>
    <property type="match status" value="1"/>
</dbReference>
<feature type="domain" description="Phosphatidic acid phosphatase type 2/haloperoxidase" evidence="2">
    <location>
        <begin position="27"/>
        <end position="128"/>
    </location>
</feature>
<keyword evidence="1" id="KW-0812">Transmembrane</keyword>
<comment type="caution">
    <text evidence="3">The sequence shown here is derived from an EMBL/GenBank/DDBJ whole genome shotgun (WGS) entry which is preliminary data.</text>
</comment>
<evidence type="ECO:0000313" key="4">
    <source>
        <dbReference type="Proteomes" id="UP000823619"/>
    </source>
</evidence>
<evidence type="ECO:0000313" key="3">
    <source>
        <dbReference type="EMBL" id="MBO8445192.1"/>
    </source>
</evidence>
<dbReference type="PANTHER" id="PTHR14969:SF13">
    <property type="entry name" value="AT30094P"/>
    <property type="match status" value="1"/>
</dbReference>
<dbReference type="Gene3D" id="1.20.144.10">
    <property type="entry name" value="Phosphatidic acid phosphatase type 2/haloperoxidase"/>
    <property type="match status" value="1"/>
</dbReference>
<dbReference type="Proteomes" id="UP000823619">
    <property type="component" value="Unassembled WGS sequence"/>
</dbReference>
<feature type="transmembrane region" description="Helical" evidence="1">
    <location>
        <begin position="110"/>
        <end position="131"/>
    </location>
</feature>
<organism evidence="3 4">
    <name type="scientific">Candidatus Cryptobacteroides merdavium</name>
    <dbReference type="NCBI Taxonomy" id="2840769"/>
    <lineage>
        <taxon>Bacteria</taxon>
        <taxon>Pseudomonadati</taxon>
        <taxon>Bacteroidota</taxon>
        <taxon>Bacteroidia</taxon>
        <taxon>Bacteroidales</taxon>
        <taxon>Candidatus Cryptobacteroides</taxon>
    </lineage>
</organism>
<feature type="transmembrane region" description="Helical" evidence="1">
    <location>
        <begin position="85"/>
        <end position="104"/>
    </location>
</feature>
<gene>
    <name evidence="3" type="ORF">IAC23_05800</name>
</gene>
<reference evidence="3" key="1">
    <citation type="submission" date="2020-10" db="EMBL/GenBank/DDBJ databases">
        <authorList>
            <person name="Gilroy R."/>
        </authorList>
    </citation>
    <scope>NUCLEOTIDE SEQUENCE</scope>
    <source>
        <strain evidence="3">D5-748</strain>
    </source>
</reference>
<dbReference type="InterPro" id="IPR000326">
    <property type="entry name" value="PAP2/HPO"/>
</dbReference>
<keyword evidence="1" id="KW-1133">Transmembrane helix</keyword>
<evidence type="ECO:0000256" key="1">
    <source>
        <dbReference type="SAM" id="Phobius"/>
    </source>
</evidence>
<dbReference type="InterPro" id="IPR036938">
    <property type="entry name" value="PAP2/HPO_sf"/>
</dbReference>